<dbReference type="EMBL" id="LYPB01000072">
    <property type="protein sequence ID" value="OAS17346.1"/>
    <property type="molecule type" value="Genomic_DNA"/>
</dbReference>
<dbReference type="STRING" id="1850517.A8708_21465"/>
<proteinExistence type="predicted"/>
<dbReference type="AlphaFoldDB" id="A0A198A8E6"/>
<accession>A0A198A8E6</accession>
<comment type="caution">
    <text evidence="1">The sequence shown here is derived from an EMBL/GenBank/DDBJ whole genome shotgun (WGS) entry which is preliminary data.</text>
</comment>
<organism evidence="1 2">
    <name type="scientific">Paenibacillus oryzisoli</name>
    <dbReference type="NCBI Taxonomy" id="1850517"/>
    <lineage>
        <taxon>Bacteria</taxon>
        <taxon>Bacillati</taxon>
        <taxon>Bacillota</taxon>
        <taxon>Bacilli</taxon>
        <taxon>Bacillales</taxon>
        <taxon>Paenibacillaceae</taxon>
        <taxon>Paenibacillus</taxon>
    </lineage>
</organism>
<dbReference type="Proteomes" id="UP000078454">
    <property type="component" value="Unassembled WGS sequence"/>
</dbReference>
<evidence type="ECO:0000313" key="1">
    <source>
        <dbReference type="EMBL" id="OAS17346.1"/>
    </source>
</evidence>
<name>A0A198A8E6_9BACL</name>
<keyword evidence="2" id="KW-1185">Reference proteome</keyword>
<sequence>MPFARIRPQATLLTMECGFFLLPKLVGSTRDIKRSLLDYDTIEGRDARLHRSMHSLDRGGERYAGI</sequence>
<gene>
    <name evidence="1" type="ORF">A8708_21465</name>
</gene>
<reference evidence="1 2" key="1">
    <citation type="submission" date="2016-05" db="EMBL/GenBank/DDBJ databases">
        <title>Paenibacillus sp. 1ZS3-15 nov., isolated from the rhizosphere soil.</title>
        <authorList>
            <person name="Zhang X.X."/>
            <person name="Zhang J."/>
        </authorList>
    </citation>
    <scope>NUCLEOTIDE SEQUENCE [LARGE SCALE GENOMIC DNA]</scope>
    <source>
        <strain evidence="1 2">1ZS3-15</strain>
    </source>
</reference>
<evidence type="ECO:0000313" key="2">
    <source>
        <dbReference type="Proteomes" id="UP000078454"/>
    </source>
</evidence>
<protein>
    <submittedName>
        <fullName evidence="1">Uncharacterized protein</fullName>
    </submittedName>
</protein>